<gene>
    <name evidence="2" type="ORF">ACIBG2_35190</name>
</gene>
<evidence type="ECO:0000313" key="2">
    <source>
        <dbReference type="EMBL" id="MFI6502668.1"/>
    </source>
</evidence>
<protein>
    <recommendedName>
        <fullName evidence="4">Tetratricopeptide repeat protein</fullName>
    </recommendedName>
</protein>
<dbReference type="EMBL" id="JBITGY010000010">
    <property type="protein sequence ID" value="MFI6502668.1"/>
    <property type="molecule type" value="Genomic_DNA"/>
</dbReference>
<evidence type="ECO:0000256" key="1">
    <source>
        <dbReference type="SAM" id="MobiDB-lite"/>
    </source>
</evidence>
<feature type="compositionally biased region" description="Low complexity" evidence="1">
    <location>
        <begin position="371"/>
        <end position="380"/>
    </location>
</feature>
<reference evidence="2 3" key="1">
    <citation type="submission" date="2024-10" db="EMBL/GenBank/DDBJ databases">
        <title>The Natural Products Discovery Center: Release of the First 8490 Sequenced Strains for Exploring Actinobacteria Biosynthetic Diversity.</title>
        <authorList>
            <person name="Kalkreuter E."/>
            <person name="Kautsar S.A."/>
            <person name="Yang D."/>
            <person name="Bader C.D."/>
            <person name="Teijaro C.N."/>
            <person name="Fluegel L."/>
            <person name="Davis C.M."/>
            <person name="Simpson J.R."/>
            <person name="Lauterbach L."/>
            <person name="Steele A.D."/>
            <person name="Gui C."/>
            <person name="Meng S."/>
            <person name="Li G."/>
            <person name="Viehrig K."/>
            <person name="Ye F."/>
            <person name="Su P."/>
            <person name="Kiefer A.F."/>
            <person name="Nichols A."/>
            <person name="Cepeda A.J."/>
            <person name="Yan W."/>
            <person name="Fan B."/>
            <person name="Jiang Y."/>
            <person name="Adhikari A."/>
            <person name="Zheng C.-J."/>
            <person name="Schuster L."/>
            <person name="Cowan T.M."/>
            <person name="Smanski M.J."/>
            <person name="Chevrette M.G."/>
            <person name="De Carvalho L.P.S."/>
            <person name="Shen B."/>
        </authorList>
    </citation>
    <scope>NUCLEOTIDE SEQUENCE [LARGE SCALE GENOMIC DNA]</scope>
    <source>
        <strain evidence="2 3">NPDC050545</strain>
    </source>
</reference>
<evidence type="ECO:0000313" key="3">
    <source>
        <dbReference type="Proteomes" id="UP001612741"/>
    </source>
</evidence>
<dbReference type="RefSeq" id="WP_397088109.1">
    <property type="nucleotide sequence ID" value="NZ_JBITGY010000010.1"/>
</dbReference>
<sequence length="400" mass="43431">MDVESLLAEAEGMPYGEARTALTERALREAEAARDQDLIRRARLELTGAYQLGGEQAKSFAVFSRNIADHDRDPGGFGEWELWLLLWQYKWIVGSMQRFPEIPLRRALDGLDDMERRYRAAGEGLHAVYARRCHIARHLGDREAAEEWYHRWATTPRDDMSDCDACDVGGAVSYLAWTGSDDQAIELAAPVLSGDMSCTSQPHSILETLLLPFLRTGRAEEASAAHRRAYQIIRGKPAYLGDMGTHLRFLALTGNEARGLEILQRELPLLERPPSPGAAGSFMAGAALLLARLEELGHAGTPIRRGEADVPVAALRASLEAGAREIAAAFDARNGTGERTRELEAILAARPYADRLPLTPAASDGDDFEEPAAASAADGPGEPPAPGAGASSPLTRQEDD</sequence>
<proteinExistence type="predicted"/>
<feature type="region of interest" description="Disordered" evidence="1">
    <location>
        <begin position="354"/>
        <end position="400"/>
    </location>
</feature>
<evidence type="ECO:0008006" key="4">
    <source>
        <dbReference type="Google" id="ProtNLM"/>
    </source>
</evidence>
<accession>A0ABW7Z5E3</accession>
<keyword evidence="3" id="KW-1185">Reference proteome</keyword>
<comment type="caution">
    <text evidence="2">The sequence shown here is derived from an EMBL/GenBank/DDBJ whole genome shotgun (WGS) entry which is preliminary data.</text>
</comment>
<name>A0ABW7Z5E3_9ACTN</name>
<organism evidence="2 3">
    <name type="scientific">Nonomuraea typhae</name>
    <dbReference type="NCBI Taxonomy" id="2603600"/>
    <lineage>
        <taxon>Bacteria</taxon>
        <taxon>Bacillati</taxon>
        <taxon>Actinomycetota</taxon>
        <taxon>Actinomycetes</taxon>
        <taxon>Streptosporangiales</taxon>
        <taxon>Streptosporangiaceae</taxon>
        <taxon>Nonomuraea</taxon>
    </lineage>
</organism>
<dbReference type="Proteomes" id="UP001612741">
    <property type="component" value="Unassembled WGS sequence"/>
</dbReference>